<evidence type="ECO:0000256" key="10">
    <source>
        <dbReference type="ARBA" id="ARBA00023270"/>
    </source>
</evidence>
<dbReference type="Gene3D" id="3.20.20.70">
    <property type="entry name" value="Aldolase class I"/>
    <property type="match status" value="1"/>
</dbReference>
<dbReference type="NCBIfam" id="TIGR00876">
    <property type="entry name" value="tal_mycobact"/>
    <property type="match status" value="1"/>
</dbReference>
<evidence type="ECO:0000256" key="4">
    <source>
        <dbReference type="ARBA" id="ARBA00008426"/>
    </source>
</evidence>
<evidence type="ECO:0000256" key="9">
    <source>
        <dbReference type="ARBA" id="ARBA00023126"/>
    </source>
</evidence>
<dbReference type="HAMAP" id="MF_00493">
    <property type="entry name" value="Transaldolase_2"/>
    <property type="match status" value="1"/>
</dbReference>
<evidence type="ECO:0000256" key="5">
    <source>
        <dbReference type="ARBA" id="ARBA00013151"/>
    </source>
</evidence>
<dbReference type="RefSeq" id="WP_213556586.1">
    <property type="nucleotide sequence ID" value="NZ_JBHZDI010000109.1"/>
</dbReference>
<evidence type="ECO:0000256" key="1">
    <source>
        <dbReference type="ARBA" id="ARBA00003518"/>
    </source>
</evidence>
<comment type="pathway">
    <text evidence="3 12">Carbohydrate degradation; pentose phosphate pathway; D-glyceraldehyde 3-phosphate and beta-D-fructose 6-phosphate from D-ribose 5-phosphate and D-xylulose 5-phosphate (non-oxidative stage): step 2/3.</text>
</comment>
<accession>A0ABX8CKH6</accession>
<keyword evidence="8 12" id="KW-0808">Transferase</keyword>
<name>A0ABX8CKH6_9NOCA</name>
<evidence type="ECO:0000256" key="12">
    <source>
        <dbReference type="HAMAP-Rule" id="MF_00493"/>
    </source>
</evidence>
<dbReference type="EMBL" id="CP074371">
    <property type="protein sequence ID" value="QVI20477.1"/>
    <property type="molecule type" value="Genomic_DNA"/>
</dbReference>
<dbReference type="PIRSF" id="PIRSF036915">
    <property type="entry name" value="Trnald_Bac_Plnt"/>
    <property type="match status" value="1"/>
</dbReference>
<evidence type="ECO:0000313" key="14">
    <source>
        <dbReference type="Proteomes" id="UP000683310"/>
    </source>
</evidence>
<dbReference type="EC" id="2.2.1.2" evidence="5 12"/>
<keyword evidence="10 12" id="KW-0704">Schiff base</keyword>
<dbReference type="InterPro" id="IPR018225">
    <property type="entry name" value="Transaldolase_AS"/>
</dbReference>
<evidence type="ECO:0000256" key="7">
    <source>
        <dbReference type="ARBA" id="ARBA00022490"/>
    </source>
</evidence>
<dbReference type="GO" id="GO:0004801">
    <property type="term" value="F:transaldolase activity"/>
    <property type="evidence" value="ECO:0007669"/>
    <property type="project" value="UniProtKB-EC"/>
</dbReference>
<dbReference type="PROSITE" id="PS01054">
    <property type="entry name" value="TRANSALDOLASE_1"/>
    <property type="match status" value="1"/>
</dbReference>
<comment type="function">
    <text evidence="1 12">Transaldolase is important for the balance of metabolites in the pentose-phosphate pathway.</text>
</comment>
<gene>
    <name evidence="12 13" type="primary">tal</name>
    <name evidence="13" type="ORF">KHQ06_30630</name>
</gene>
<comment type="catalytic activity">
    <reaction evidence="11 12">
        <text>D-sedoheptulose 7-phosphate + D-glyceraldehyde 3-phosphate = D-erythrose 4-phosphate + beta-D-fructose 6-phosphate</text>
        <dbReference type="Rhea" id="RHEA:17053"/>
        <dbReference type="ChEBI" id="CHEBI:16897"/>
        <dbReference type="ChEBI" id="CHEBI:57483"/>
        <dbReference type="ChEBI" id="CHEBI:57634"/>
        <dbReference type="ChEBI" id="CHEBI:59776"/>
        <dbReference type="EC" id="2.2.1.2"/>
    </reaction>
</comment>
<dbReference type="PANTHER" id="PTHR10683">
    <property type="entry name" value="TRANSALDOLASE"/>
    <property type="match status" value="1"/>
</dbReference>
<evidence type="ECO:0000313" key="13">
    <source>
        <dbReference type="EMBL" id="QVI20477.1"/>
    </source>
</evidence>
<proteinExistence type="inferred from homology"/>
<evidence type="ECO:0000256" key="6">
    <source>
        <dbReference type="ARBA" id="ARBA00018292"/>
    </source>
</evidence>
<keyword evidence="14" id="KW-1185">Reference proteome</keyword>
<protein>
    <recommendedName>
        <fullName evidence="6 12">Transaldolase</fullName>
        <ecNumber evidence="5 12">2.2.1.2</ecNumber>
    </recommendedName>
</protein>
<evidence type="ECO:0000256" key="2">
    <source>
        <dbReference type="ARBA" id="ARBA00004496"/>
    </source>
</evidence>
<comment type="similarity">
    <text evidence="4 12">Belongs to the transaldolase family. Type 2 subfamily.</text>
</comment>
<dbReference type="InterPro" id="IPR004732">
    <property type="entry name" value="Transaldolase_2"/>
</dbReference>
<sequence length="372" mass="40066">MSDPLQLLADEGVSIWLDDLSRDRIESGELAGWIDRGIVGVTTNPAIFEAALRESEQYGAQLREFAQLGMGTADAARILTSWDVRAACDVLRPVHTATDGVDGYVSLEVDPAWAHDTERTVSEAILLSWLVDRPNLMIKVPATPAGLPAITAILGHGISVNVTLIFSLGRYRDVLDAFQAGLELARRNGHDIARIASVASFFISRVDSEVDVRLDALGSDAARAVRGRAAIANAVLAYEAYEQTLRGERWAALAEAGARPQRPLWASTGVKDPAYDDTRYVVDLVAPGTVNTVPEGTLRAVIDHGKVVGDRVTGQYDDAHRVFGELDALGIDMNDISAKLEREGIAKFQQAWRELIAGVESALTARGSVAVS</sequence>
<evidence type="ECO:0000256" key="8">
    <source>
        <dbReference type="ARBA" id="ARBA00022679"/>
    </source>
</evidence>
<keyword evidence="9 12" id="KW-0570">Pentose shunt</keyword>
<dbReference type="InterPro" id="IPR013785">
    <property type="entry name" value="Aldolase_TIM"/>
</dbReference>
<dbReference type="PANTHER" id="PTHR10683:SF31">
    <property type="entry name" value="TRANSALDOLASE"/>
    <property type="match status" value="1"/>
</dbReference>
<evidence type="ECO:0000256" key="3">
    <source>
        <dbReference type="ARBA" id="ARBA00004857"/>
    </source>
</evidence>
<comment type="subcellular location">
    <subcellularLocation>
        <location evidence="2 12">Cytoplasm</location>
    </subcellularLocation>
</comment>
<dbReference type="InterPro" id="IPR001585">
    <property type="entry name" value="TAL/FSA"/>
</dbReference>
<dbReference type="PROSITE" id="PS00958">
    <property type="entry name" value="TRANSALDOLASE_2"/>
    <property type="match status" value="1"/>
</dbReference>
<feature type="active site" description="Schiff-base intermediate with substrate" evidence="12">
    <location>
        <position position="139"/>
    </location>
</feature>
<dbReference type="SUPFAM" id="SSF51569">
    <property type="entry name" value="Aldolase"/>
    <property type="match status" value="1"/>
</dbReference>
<organism evidence="13 14">
    <name type="scientific">Nocardia tengchongensis</name>
    <dbReference type="NCBI Taxonomy" id="2055889"/>
    <lineage>
        <taxon>Bacteria</taxon>
        <taxon>Bacillati</taxon>
        <taxon>Actinomycetota</taxon>
        <taxon>Actinomycetes</taxon>
        <taxon>Mycobacteriales</taxon>
        <taxon>Nocardiaceae</taxon>
        <taxon>Nocardia</taxon>
    </lineage>
</organism>
<dbReference type="NCBIfam" id="NF002881">
    <property type="entry name" value="PRK03343.1"/>
    <property type="match status" value="1"/>
</dbReference>
<keyword evidence="7 12" id="KW-0963">Cytoplasm</keyword>
<dbReference type="Pfam" id="PF00923">
    <property type="entry name" value="TAL_FSA"/>
    <property type="match status" value="1"/>
</dbReference>
<evidence type="ECO:0000256" key="11">
    <source>
        <dbReference type="ARBA" id="ARBA00048810"/>
    </source>
</evidence>
<reference evidence="13 14" key="1">
    <citation type="submission" date="2021-04" db="EMBL/GenBank/DDBJ databases">
        <title>Nocardia tengchongensis.</title>
        <authorList>
            <person name="Zhuang k."/>
            <person name="Ran Y."/>
            <person name="Li W."/>
        </authorList>
    </citation>
    <scope>NUCLEOTIDE SEQUENCE [LARGE SCALE GENOMIC DNA]</scope>
    <source>
        <strain evidence="13 14">CFH S0057</strain>
    </source>
</reference>
<dbReference type="Proteomes" id="UP000683310">
    <property type="component" value="Chromosome"/>
</dbReference>
<dbReference type="CDD" id="cd00955">
    <property type="entry name" value="Transaldolase_like"/>
    <property type="match status" value="1"/>
</dbReference>